<keyword evidence="2" id="KW-1185">Reference proteome</keyword>
<protein>
    <submittedName>
        <fullName evidence="1">Uncharacterized protein</fullName>
    </submittedName>
</protein>
<evidence type="ECO:0000313" key="2">
    <source>
        <dbReference type="Proteomes" id="UP000003947"/>
    </source>
</evidence>
<gene>
    <name evidence="1" type="ORF">MicloDRAFT_00063480</name>
</gene>
<dbReference type="AlphaFoldDB" id="I4YNS9"/>
<organism evidence="1 2">
    <name type="scientific">Microvirga lotononidis</name>
    <dbReference type="NCBI Taxonomy" id="864069"/>
    <lineage>
        <taxon>Bacteria</taxon>
        <taxon>Pseudomonadati</taxon>
        <taxon>Pseudomonadota</taxon>
        <taxon>Alphaproteobacteria</taxon>
        <taxon>Hyphomicrobiales</taxon>
        <taxon>Methylobacteriaceae</taxon>
        <taxon>Microvirga</taxon>
    </lineage>
</organism>
<accession>I4YNS9</accession>
<dbReference type="Proteomes" id="UP000003947">
    <property type="component" value="Unassembled WGS sequence"/>
</dbReference>
<dbReference type="HOGENOM" id="CLU_1914668_0_0_5"/>
<dbReference type="EMBL" id="JH660647">
    <property type="protein sequence ID" value="EIM25621.1"/>
    <property type="molecule type" value="Genomic_DNA"/>
</dbReference>
<dbReference type="PATRIC" id="fig|864069.3.peg.6797"/>
<evidence type="ECO:0000313" key="1">
    <source>
        <dbReference type="EMBL" id="EIM25621.1"/>
    </source>
</evidence>
<dbReference type="RefSeq" id="WP_009494079.1">
    <property type="nucleotide sequence ID" value="NZ_CP141049.1"/>
</dbReference>
<reference evidence="1 2" key="1">
    <citation type="submission" date="2012-02" db="EMBL/GenBank/DDBJ databases">
        <title>Improved High-Quality Draft sequence of Microvirga sp. WSM3557.</title>
        <authorList>
            <consortium name="US DOE Joint Genome Institute"/>
            <person name="Lucas S."/>
            <person name="Han J."/>
            <person name="Lapidus A."/>
            <person name="Cheng J.-F."/>
            <person name="Goodwin L."/>
            <person name="Pitluck S."/>
            <person name="Peters L."/>
            <person name="Zhang X."/>
            <person name="Detter J.C."/>
            <person name="Han C."/>
            <person name="Tapia R."/>
            <person name="Land M."/>
            <person name="Hauser L."/>
            <person name="Kyrpides N."/>
            <person name="Ivanova N."/>
            <person name="Pagani I."/>
            <person name="Brau L."/>
            <person name="Yates R."/>
            <person name="O'Hara G."/>
            <person name="Rui T."/>
            <person name="Howieson J."/>
            <person name="Reeve W."/>
            <person name="Woyke T."/>
        </authorList>
    </citation>
    <scope>NUCLEOTIDE SEQUENCE [LARGE SCALE GENOMIC DNA]</scope>
    <source>
        <strain evidence="1 2">WSM3557</strain>
    </source>
</reference>
<proteinExistence type="predicted"/>
<sequence length="132" mass="14580">MKEDTPLDCLGILQVTRVFAPGSLVAVPTGEQKMPDGNFDGDTVITVADRPQLYEQVREFDEKGHALGLSSLKPPRSRTLALDGDNDQFGHASQIRAATRNVLETYSGLQRNSLAQSRETRCWFAERVVFGT</sequence>
<dbReference type="eggNOG" id="COG0703">
    <property type="taxonomic scope" value="Bacteria"/>
</dbReference>
<name>I4YNS9_9HYPH</name>